<evidence type="ECO:0000256" key="1">
    <source>
        <dbReference type="SAM" id="MobiDB-lite"/>
    </source>
</evidence>
<reference evidence="2" key="2">
    <citation type="journal article" date="2000" name="Genome Res.">
        <title>Normalization and subtraction of cap-trapper-selected cDNAs to prepare full-length cDNA libraries for rapid discovery of new genes.</title>
        <authorList>
            <person name="Carninci P."/>
            <person name="Shibata Y."/>
            <person name="Hayatsu N."/>
            <person name="Sugahara Y."/>
            <person name="Shibata K."/>
            <person name="Itoh M."/>
            <person name="Konno H."/>
            <person name="Okazaki Y."/>
            <person name="Muramatsu M."/>
            <person name="Hayashizaki Y."/>
        </authorList>
    </citation>
    <scope>NUCLEOTIDE SEQUENCE</scope>
    <source>
        <strain evidence="2">C57BL/6J</strain>
        <tissue evidence="2">Spinal cord</tissue>
    </source>
</reference>
<reference evidence="2" key="3">
    <citation type="journal article" date="2000" name="Genome Res.">
        <title>RIKEN integrated sequence analysis (RISA) system--384-format sequencing pipeline with 384 multicapillary sequencer.</title>
        <authorList>
            <person name="Shibata K."/>
            <person name="Itoh M."/>
            <person name="Aizawa K."/>
            <person name="Nagaoka S."/>
            <person name="Sasaki N."/>
            <person name="Carninci P."/>
            <person name="Konno H."/>
            <person name="Akiyama J."/>
            <person name="Nishi K."/>
            <person name="Kitsunai T."/>
            <person name="Tashiro H."/>
            <person name="Itoh M."/>
            <person name="Sumi N."/>
            <person name="Ishii Y."/>
            <person name="Nakamura S."/>
            <person name="Hazama M."/>
            <person name="Nishine T."/>
            <person name="Harada A."/>
            <person name="Yamamoto R."/>
            <person name="Matsumoto H."/>
            <person name="Sakaguchi S."/>
            <person name="Ikegami T."/>
            <person name="Kashiwagi K."/>
            <person name="Fujiwake S."/>
            <person name="Inoue K."/>
            <person name="Togawa Y."/>
            <person name="Izawa M."/>
            <person name="Ohara E."/>
            <person name="Watahiki M."/>
            <person name="Yoneda Y."/>
            <person name="Ishikawa T."/>
            <person name="Ozawa K."/>
            <person name="Tanaka T."/>
            <person name="Matsuura S."/>
            <person name="Kawai J."/>
            <person name="Okazaki Y."/>
            <person name="Muramatsu M."/>
            <person name="Inoue Y."/>
            <person name="Kira A."/>
            <person name="Hayashizaki Y."/>
        </authorList>
    </citation>
    <scope>NUCLEOTIDE SEQUENCE</scope>
    <source>
        <strain evidence="2">C57BL/6J</strain>
        <tissue evidence="2">Spinal cord</tissue>
    </source>
</reference>
<dbReference type="HOGENOM" id="CLU_2043457_0_0_1"/>
<feature type="compositionally biased region" description="Low complexity" evidence="1">
    <location>
        <begin position="74"/>
        <end position="83"/>
    </location>
</feature>
<reference evidence="2" key="5">
    <citation type="submission" date="2001-07" db="EMBL/GenBank/DDBJ databases">
        <authorList>
            <person name="Adachi J."/>
            <person name="Aizawa K."/>
            <person name="Akimura T."/>
            <person name="Arakawa T."/>
            <person name="Bono H."/>
            <person name="Carninci P."/>
            <person name="Fukuda S."/>
            <person name="Furuno M."/>
            <person name="Hanagaki T."/>
            <person name="Hara A."/>
            <person name="Hashizume W."/>
            <person name="Hayashida K."/>
            <person name="Hayatsu N."/>
            <person name="Hiramoto K."/>
            <person name="Hiraoka T."/>
            <person name="Hirozane T."/>
            <person name="Hori F."/>
            <person name="Imotani K."/>
            <person name="Ishii Y."/>
            <person name="Itoh M."/>
            <person name="Kagawa I."/>
            <person name="Kasukawa T."/>
            <person name="Katoh H."/>
            <person name="Kawai J."/>
            <person name="Kojima Y."/>
            <person name="Kondo S."/>
            <person name="Konno H."/>
            <person name="Kouda M."/>
            <person name="Koya S."/>
            <person name="Kurihara C."/>
            <person name="Matsuyama T."/>
            <person name="Miyazaki A."/>
            <person name="Murata M."/>
            <person name="Nakamura M."/>
            <person name="Nishi K."/>
            <person name="Nomura K."/>
            <person name="Numazaki R."/>
            <person name="Ohno M."/>
            <person name="Ohsato N."/>
            <person name="Okazaki Y."/>
            <person name="Saito R."/>
            <person name="Saitoh H."/>
            <person name="Sakai C."/>
            <person name="Sakai K."/>
            <person name="Sakazume N."/>
            <person name="Sano H."/>
            <person name="Sasaki D."/>
            <person name="Shibata K."/>
            <person name="Shinagawa A."/>
            <person name="Shiraki T."/>
            <person name="Sogabe Y."/>
            <person name="Tagami M."/>
            <person name="Tagawa A."/>
            <person name="Takahashi F."/>
            <person name="Takaku-Akahira S."/>
            <person name="Takeda Y."/>
            <person name="Tanaka T."/>
            <person name="Tomaru A."/>
            <person name="Toya T."/>
            <person name="Yasunishi A."/>
            <person name="Muramatsu M."/>
            <person name="Hayashizaki Y."/>
        </authorList>
    </citation>
    <scope>NUCLEOTIDE SEQUENCE</scope>
    <source>
        <strain evidence="2">C57BL/6J</strain>
        <tissue evidence="2">Spinal cord</tissue>
    </source>
</reference>
<proteinExistence type="evidence at transcript level"/>
<evidence type="ECO:0000313" key="3">
    <source>
        <dbReference type="MGI" id="MGI:3641978"/>
    </source>
</evidence>
<dbReference type="MGI" id="MGI:3641978">
    <property type="gene designation" value="Gm10010"/>
</dbReference>
<dbReference type="EMBL" id="AK039686">
    <property type="protein sequence ID" value="BAC30419.1"/>
    <property type="molecule type" value="mRNA"/>
</dbReference>
<reference evidence="2" key="4">
    <citation type="journal article" date="2001" name="Nature">
        <title>Functional annotation of a full-length mouse cDNA collection.</title>
        <authorList>
            <consortium name="The RIKEN Genome Exploration Research Group Phase II Team and the FANTOM Consortium"/>
        </authorList>
    </citation>
    <scope>NUCLEOTIDE SEQUENCE</scope>
    <source>
        <strain evidence="2">C57BL/6J</strain>
        <tissue evidence="2">Spinal cord</tissue>
    </source>
</reference>
<reference evidence="2" key="7">
    <citation type="journal article" date="2005" name="Science">
        <title>The Transcriptional Landscape of the Mammalian Genome.</title>
        <authorList>
            <consortium name="The FANTOM Consortium"/>
            <consortium name="Riken Genome Exploration Research Group and Genome Science Group (Genome Network Project Core Group)"/>
        </authorList>
    </citation>
    <scope>NUCLEOTIDE SEQUENCE</scope>
    <source>
        <strain evidence="2">C57BL/6J</strain>
        <tissue evidence="2">Spinal cord</tissue>
    </source>
</reference>
<feature type="region of interest" description="Disordered" evidence="1">
    <location>
        <begin position="21"/>
        <end position="121"/>
    </location>
</feature>
<protein>
    <submittedName>
        <fullName evidence="2">Uncharacterized protein</fullName>
    </submittedName>
</protein>
<reference evidence="2" key="6">
    <citation type="journal article" date="2002" name="Nature">
        <title>Analysis of the mouse transcriptome based on functional annotation of 60,770 full-length cDNAs.</title>
        <authorList>
            <consortium name="The FANTOM Consortium and the RIKEN Genome Exploration Research Group Phase I and II Team"/>
        </authorList>
    </citation>
    <scope>NUCLEOTIDE SEQUENCE</scope>
    <source>
        <strain evidence="2">C57BL/6J</strain>
        <tissue evidence="2">Spinal cord</tissue>
    </source>
</reference>
<reference evidence="2" key="8">
    <citation type="journal article" date="2005" name="Science">
        <title>Antisense Transcription in the Mammalian Transcriptome.</title>
        <authorList>
            <consortium name="RIKEN Genome Exploration Research Group and Genome Science Group (Genome Network Project Core Group) and the FANTOM Consortium"/>
        </authorList>
    </citation>
    <scope>NUCLEOTIDE SEQUENCE</scope>
    <source>
        <strain evidence="2">C57BL/6J</strain>
        <tissue evidence="2">Spinal cord</tissue>
    </source>
</reference>
<dbReference type="AGR" id="MGI:3641978"/>
<name>Q8CA40_MOUSE</name>
<dbReference type="AlphaFoldDB" id="Q8CA40"/>
<organism evidence="2">
    <name type="scientific">Mus musculus</name>
    <name type="common">Mouse</name>
    <dbReference type="NCBI Taxonomy" id="10090"/>
    <lineage>
        <taxon>Eukaryota</taxon>
        <taxon>Metazoa</taxon>
        <taxon>Chordata</taxon>
        <taxon>Craniata</taxon>
        <taxon>Vertebrata</taxon>
        <taxon>Euteleostomi</taxon>
        <taxon>Mammalia</taxon>
        <taxon>Eutheria</taxon>
        <taxon>Euarchontoglires</taxon>
        <taxon>Glires</taxon>
        <taxon>Rodentia</taxon>
        <taxon>Myomorpha</taxon>
        <taxon>Muroidea</taxon>
        <taxon>Muridae</taxon>
        <taxon>Murinae</taxon>
        <taxon>Mus</taxon>
        <taxon>Mus</taxon>
    </lineage>
</organism>
<feature type="non-terminal residue" evidence="2">
    <location>
        <position position="1"/>
    </location>
</feature>
<reference evidence="2" key="1">
    <citation type="journal article" date="1999" name="Methods Enzymol.">
        <title>High-efficiency full-length cDNA cloning.</title>
        <authorList>
            <person name="Carninci P."/>
            <person name="Hayashizaki Y."/>
        </authorList>
    </citation>
    <scope>NUCLEOTIDE SEQUENCE</scope>
    <source>
        <strain evidence="2">C57BL/6J</strain>
        <tissue evidence="2">Spinal cord</tissue>
    </source>
</reference>
<sequence length="121" mass="12640">VPALLSQRSPVLPAVLRLHATGSELPLGRGGKPVAPGSGDNPARKQSRISERPLVTRPLAHGARSPGERRPGRPWRGCRCSGSAVETPSDSGRHCQPLGAEPLSQTVESPLPLRGPLLVAS</sequence>
<evidence type="ECO:0000313" key="2">
    <source>
        <dbReference type="EMBL" id="BAC30419.1"/>
    </source>
</evidence>
<gene>
    <name evidence="3" type="primary">Gm10010</name>
</gene>
<accession>Q8CA40</accession>